<evidence type="ECO:0000313" key="2">
    <source>
        <dbReference type="EMBL" id="VDP08868.1"/>
    </source>
</evidence>
<accession>A0A183IQT8</accession>
<gene>
    <name evidence="2" type="ORF">SBAD_LOCUS5985</name>
</gene>
<protein>
    <submittedName>
        <fullName evidence="4">N-acetyltransferase domain-containing protein</fullName>
    </submittedName>
</protein>
<dbReference type="PANTHER" id="PTHR20905:SF1">
    <property type="entry name" value="AT07410P-RELATED"/>
    <property type="match status" value="1"/>
</dbReference>
<dbReference type="CDD" id="cd04301">
    <property type="entry name" value="NAT_SF"/>
    <property type="match status" value="1"/>
</dbReference>
<evidence type="ECO:0000259" key="1">
    <source>
        <dbReference type="Pfam" id="PF00583"/>
    </source>
</evidence>
<sequence>MTTVPHWSCSFEISEGQFVIETPTSRDAEELLLYLHENFRDFETLNKAIGISKEEIEPIFVAMVNETTVQPSSYVVRNRDDGRINSCVLNSVRDLNQLKPTDVSQLSAKAQKIVRLIEEVRQPVVGLDSSTGKLLEIVIISVAETHARRGLAKMLIQLCAGLARQTGCSHMFAEATGFKSQALFANMSFETLNEIKHTDHREQGKDVFPMEDGKTDGIKLMFRCIE</sequence>
<dbReference type="Gene3D" id="3.40.630.30">
    <property type="match status" value="1"/>
</dbReference>
<dbReference type="GO" id="GO:0008080">
    <property type="term" value="F:N-acetyltransferase activity"/>
    <property type="evidence" value="ECO:0007669"/>
    <property type="project" value="TreeGrafter"/>
</dbReference>
<reference evidence="2 3" key="2">
    <citation type="submission" date="2018-11" db="EMBL/GenBank/DDBJ databases">
        <authorList>
            <consortium name="Pathogen Informatics"/>
        </authorList>
    </citation>
    <scope>NUCLEOTIDE SEQUENCE [LARGE SCALE GENOMIC DNA]</scope>
</reference>
<dbReference type="SUPFAM" id="SSF55729">
    <property type="entry name" value="Acyl-CoA N-acyltransferases (Nat)"/>
    <property type="match status" value="1"/>
</dbReference>
<dbReference type="InterPro" id="IPR016181">
    <property type="entry name" value="Acyl_CoA_acyltransferase"/>
</dbReference>
<evidence type="ECO:0000313" key="3">
    <source>
        <dbReference type="Proteomes" id="UP000270296"/>
    </source>
</evidence>
<dbReference type="OrthoDB" id="41532at2759"/>
<dbReference type="PANTHER" id="PTHR20905">
    <property type="entry name" value="N-ACETYLTRANSFERASE-RELATED"/>
    <property type="match status" value="1"/>
</dbReference>
<feature type="domain" description="N-acetyltransferase" evidence="1">
    <location>
        <begin position="131"/>
        <end position="187"/>
    </location>
</feature>
<dbReference type="Pfam" id="PF00583">
    <property type="entry name" value="Acetyltransf_1"/>
    <property type="match status" value="1"/>
</dbReference>
<dbReference type="WBParaSite" id="SBAD_0000622001-mRNA-1">
    <property type="protein sequence ID" value="SBAD_0000622001-mRNA-1"/>
    <property type="gene ID" value="SBAD_0000622001"/>
</dbReference>
<keyword evidence="3" id="KW-1185">Reference proteome</keyword>
<dbReference type="InterPro" id="IPR000182">
    <property type="entry name" value="GNAT_dom"/>
</dbReference>
<dbReference type="AlphaFoldDB" id="A0A183IQT8"/>
<reference evidence="4" key="1">
    <citation type="submission" date="2016-06" db="UniProtKB">
        <authorList>
            <consortium name="WormBaseParasite"/>
        </authorList>
    </citation>
    <scope>IDENTIFICATION</scope>
</reference>
<organism evidence="4">
    <name type="scientific">Soboliphyme baturini</name>
    <dbReference type="NCBI Taxonomy" id="241478"/>
    <lineage>
        <taxon>Eukaryota</taxon>
        <taxon>Metazoa</taxon>
        <taxon>Ecdysozoa</taxon>
        <taxon>Nematoda</taxon>
        <taxon>Enoplea</taxon>
        <taxon>Dorylaimia</taxon>
        <taxon>Dioctophymatida</taxon>
        <taxon>Dioctophymatoidea</taxon>
        <taxon>Soboliphymatidae</taxon>
        <taxon>Soboliphyme</taxon>
    </lineage>
</organism>
<dbReference type="EMBL" id="UZAM01009398">
    <property type="protein sequence ID" value="VDP08868.1"/>
    <property type="molecule type" value="Genomic_DNA"/>
</dbReference>
<proteinExistence type="predicted"/>
<dbReference type="Proteomes" id="UP000270296">
    <property type="component" value="Unassembled WGS sequence"/>
</dbReference>
<name>A0A183IQT8_9BILA</name>
<evidence type="ECO:0000313" key="4">
    <source>
        <dbReference type="WBParaSite" id="SBAD_0000622001-mRNA-1"/>
    </source>
</evidence>